<reference evidence="3" key="1">
    <citation type="journal article" date="2019" name="Int. J. Syst. Evol. Microbiol.">
        <title>The Global Catalogue of Microorganisms (GCM) 10K type strain sequencing project: providing services to taxonomists for standard genome sequencing and annotation.</title>
        <authorList>
            <consortium name="The Broad Institute Genomics Platform"/>
            <consortium name="The Broad Institute Genome Sequencing Center for Infectious Disease"/>
            <person name="Wu L."/>
            <person name="Ma J."/>
        </authorList>
    </citation>
    <scope>NUCLEOTIDE SEQUENCE [LARGE SCALE GENOMIC DNA]</scope>
    <source>
        <strain evidence="3">KCTC 23723</strain>
    </source>
</reference>
<keyword evidence="3" id="KW-1185">Reference proteome</keyword>
<sequence>MKVYLPMILFVLLLLCLGLFNMLSRWQLGAELRVIDYVIPLMAPFGILFIWFLSTLSRATYRKTNKPYI</sequence>
<keyword evidence="1" id="KW-1133">Transmembrane helix</keyword>
<name>A0ABQ2WV95_9ALTE</name>
<evidence type="ECO:0000256" key="1">
    <source>
        <dbReference type="SAM" id="Phobius"/>
    </source>
</evidence>
<keyword evidence="1" id="KW-0472">Membrane</keyword>
<feature type="transmembrane region" description="Helical" evidence="1">
    <location>
        <begin position="35"/>
        <end position="56"/>
    </location>
</feature>
<evidence type="ECO:0000313" key="3">
    <source>
        <dbReference type="Proteomes" id="UP000634667"/>
    </source>
</evidence>
<keyword evidence="1" id="KW-0812">Transmembrane</keyword>
<dbReference type="Proteomes" id="UP000634667">
    <property type="component" value="Unassembled WGS sequence"/>
</dbReference>
<organism evidence="2 3">
    <name type="scientific">Alishewanella tabrizica</name>
    <dbReference type="NCBI Taxonomy" id="671278"/>
    <lineage>
        <taxon>Bacteria</taxon>
        <taxon>Pseudomonadati</taxon>
        <taxon>Pseudomonadota</taxon>
        <taxon>Gammaproteobacteria</taxon>
        <taxon>Alteromonadales</taxon>
        <taxon>Alteromonadaceae</taxon>
        <taxon>Alishewanella</taxon>
    </lineage>
</organism>
<protein>
    <submittedName>
        <fullName evidence="2">Uncharacterized protein</fullName>
    </submittedName>
</protein>
<proteinExistence type="predicted"/>
<accession>A0ABQ2WV95</accession>
<evidence type="ECO:0000313" key="2">
    <source>
        <dbReference type="EMBL" id="GGW70274.1"/>
    </source>
</evidence>
<gene>
    <name evidence="2" type="ORF">GCM10008111_28040</name>
</gene>
<comment type="caution">
    <text evidence="2">The sequence shown here is derived from an EMBL/GenBank/DDBJ whole genome shotgun (WGS) entry which is preliminary data.</text>
</comment>
<dbReference type="EMBL" id="BMYR01000012">
    <property type="protein sequence ID" value="GGW70274.1"/>
    <property type="molecule type" value="Genomic_DNA"/>
</dbReference>